<evidence type="ECO:0000256" key="1">
    <source>
        <dbReference type="ARBA" id="ARBA00001974"/>
    </source>
</evidence>
<dbReference type="InterPro" id="IPR000960">
    <property type="entry name" value="Flavin_mOase"/>
</dbReference>
<dbReference type="STRING" id="13706.A0A1X2HKX4"/>
<evidence type="ECO:0000256" key="4">
    <source>
        <dbReference type="ARBA" id="ARBA00022827"/>
    </source>
</evidence>
<dbReference type="PRINTS" id="PR00419">
    <property type="entry name" value="ADXRDTASE"/>
</dbReference>
<comment type="similarity">
    <text evidence="2">Belongs to the FMO family.</text>
</comment>
<dbReference type="Pfam" id="PF00743">
    <property type="entry name" value="FMO-like"/>
    <property type="match status" value="2"/>
</dbReference>
<dbReference type="Gene3D" id="3.50.50.60">
    <property type="entry name" value="FAD/NAD(P)-binding domain"/>
    <property type="match status" value="2"/>
</dbReference>
<dbReference type="PANTHER" id="PTHR23023">
    <property type="entry name" value="DIMETHYLANILINE MONOOXYGENASE"/>
    <property type="match status" value="1"/>
</dbReference>
<proteinExistence type="inferred from homology"/>
<reference evidence="7 8" key="1">
    <citation type="submission" date="2016-07" db="EMBL/GenBank/DDBJ databases">
        <title>Pervasive Adenine N6-methylation of Active Genes in Fungi.</title>
        <authorList>
            <consortium name="DOE Joint Genome Institute"/>
            <person name="Mondo S.J."/>
            <person name="Dannebaum R.O."/>
            <person name="Kuo R.C."/>
            <person name="Labutti K."/>
            <person name="Haridas S."/>
            <person name="Kuo A."/>
            <person name="Salamov A."/>
            <person name="Ahrendt S.R."/>
            <person name="Lipzen A."/>
            <person name="Sullivan W."/>
            <person name="Andreopoulos W.B."/>
            <person name="Clum A."/>
            <person name="Lindquist E."/>
            <person name="Daum C."/>
            <person name="Ramamoorthy G.K."/>
            <person name="Gryganskyi A."/>
            <person name="Culley D."/>
            <person name="Magnuson J.K."/>
            <person name="James T.Y."/>
            <person name="O'Malley M.A."/>
            <person name="Stajich J.E."/>
            <person name="Spatafora J.W."/>
            <person name="Visel A."/>
            <person name="Grigoriev I.V."/>
        </authorList>
    </citation>
    <scope>NUCLEOTIDE SEQUENCE [LARGE SCALE GENOMIC DNA]</scope>
    <source>
        <strain evidence="7 8">NRRL 2496</strain>
    </source>
</reference>
<keyword evidence="8" id="KW-1185">Reference proteome</keyword>
<dbReference type="OMA" id="WFGQSHT"/>
<dbReference type="InterPro" id="IPR050346">
    <property type="entry name" value="FMO-like"/>
</dbReference>
<keyword evidence="3" id="KW-0285">Flavoprotein</keyword>
<gene>
    <name evidence="7" type="ORF">BCR43DRAFT_484553</name>
</gene>
<dbReference type="FunFam" id="3.50.50.60:FF:000023">
    <property type="entry name" value="Dimethylaniline monooxygenase [N-oxide-forming]"/>
    <property type="match status" value="1"/>
</dbReference>
<organism evidence="7 8">
    <name type="scientific">Syncephalastrum racemosum</name>
    <name type="common">Filamentous fungus</name>
    <dbReference type="NCBI Taxonomy" id="13706"/>
    <lineage>
        <taxon>Eukaryota</taxon>
        <taxon>Fungi</taxon>
        <taxon>Fungi incertae sedis</taxon>
        <taxon>Mucoromycota</taxon>
        <taxon>Mucoromycotina</taxon>
        <taxon>Mucoromycetes</taxon>
        <taxon>Mucorales</taxon>
        <taxon>Syncephalastraceae</taxon>
        <taxon>Syncephalastrum</taxon>
    </lineage>
</organism>
<dbReference type="SUPFAM" id="SSF51905">
    <property type="entry name" value="FAD/NAD(P)-binding domain"/>
    <property type="match status" value="2"/>
</dbReference>
<dbReference type="EMBL" id="MCGN01000002">
    <property type="protein sequence ID" value="ORY99924.1"/>
    <property type="molecule type" value="Genomic_DNA"/>
</dbReference>
<dbReference type="GO" id="GO:0004499">
    <property type="term" value="F:N,N-dimethylaniline monooxygenase activity"/>
    <property type="evidence" value="ECO:0007669"/>
    <property type="project" value="InterPro"/>
</dbReference>
<evidence type="ECO:0000256" key="5">
    <source>
        <dbReference type="ARBA" id="ARBA00022857"/>
    </source>
</evidence>
<comment type="caution">
    <text evidence="7">The sequence shown here is derived from an EMBL/GenBank/DDBJ whole genome shotgun (WGS) entry which is preliminary data.</text>
</comment>
<keyword evidence="5" id="KW-0521">NADP</keyword>
<evidence type="ECO:0000313" key="7">
    <source>
        <dbReference type="EMBL" id="ORY99924.1"/>
    </source>
</evidence>
<dbReference type="OrthoDB" id="66881at2759"/>
<accession>A0A1X2HKX4</accession>
<dbReference type="GO" id="GO:0050661">
    <property type="term" value="F:NADP binding"/>
    <property type="evidence" value="ECO:0007669"/>
    <property type="project" value="InterPro"/>
</dbReference>
<dbReference type="AlphaFoldDB" id="A0A1X2HKX4"/>
<dbReference type="InParanoid" id="A0A1X2HKX4"/>
<keyword evidence="4" id="KW-0274">FAD</keyword>
<dbReference type="GO" id="GO:0050660">
    <property type="term" value="F:flavin adenine dinucleotide binding"/>
    <property type="evidence" value="ECO:0007669"/>
    <property type="project" value="InterPro"/>
</dbReference>
<keyword evidence="6" id="KW-0560">Oxidoreductase</keyword>
<dbReference type="PIRSF" id="PIRSF000332">
    <property type="entry name" value="FMO"/>
    <property type="match status" value="1"/>
</dbReference>
<name>A0A1X2HKX4_SYNRA</name>
<sequence>MYQHMLPEVRKVAVIGAGPGGLAAARALKEEGDFETITVFERTKHVGGTWNYSRKVDTDIKVPSLNALEIEPPYKQKPFISPIYTDLHVNLPKTIMSFRDYPFSDDLPLFPRHNDVLKYLEDFAEHFNLLDMIQFERVVERIEPLEEHGWRVTTSCGKKKIGAPHKQQDEDAETTLEGKQDIRTEEYDAVIVATGHYQVPYIPDIPGLREFTKKHRVLHTCAYRSAKTFFTKGERVVVVGSGSSAADVVRESKHYGCDVYHSIRSETGFSKAGTEGVQIYPEIEKIRSPNTVVFEDGQKVENVDVIVFGTGYLYSFPFLDPSMDVIQDGQKARHLRSKMFYRPRPTLAFLGLPIRIVPFPLMQAQSILLARLYSQRVPYIGEIGKKNLAPDAPDDNKRSTMVFNADFEFTYVDHLNKWANMTPRGKCPATEPLPDWWKEQRKNSLALRKTYLGY</sequence>
<evidence type="ECO:0000256" key="2">
    <source>
        <dbReference type="ARBA" id="ARBA00009183"/>
    </source>
</evidence>
<evidence type="ECO:0000313" key="8">
    <source>
        <dbReference type="Proteomes" id="UP000242180"/>
    </source>
</evidence>
<evidence type="ECO:0000256" key="3">
    <source>
        <dbReference type="ARBA" id="ARBA00022630"/>
    </source>
</evidence>
<dbReference type="InterPro" id="IPR036188">
    <property type="entry name" value="FAD/NAD-bd_sf"/>
</dbReference>
<dbReference type="Proteomes" id="UP000242180">
    <property type="component" value="Unassembled WGS sequence"/>
</dbReference>
<protein>
    <submittedName>
        <fullName evidence="7">Uncharacterized protein</fullName>
    </submittedName>
</protein>
<comment type="cofactor">
    <cofactor evidence="1">
        <name>FAD</name>
        <dbReference type="ChEBI" id="CHEBI:57692"/>
    </cofactor>
</comment>
<dbReference type="Pfam" id="PF13450">
    <property type="entry name" value="NAD_binding_8"/>
    <property type="match status" value="1"/>
</dbReference>
<dbReference type="InterPro" id="IPR020946">
    <property type="entry name" value="Flavin_mOase-like"/>
</dbReference>
<dbReference type="FunCoup" id="A0A1X2HKX4">
    <property type="interactions" value="31"/>
</dbReference>
<evidence type="ECO:0000256" key="6">
    <source>
        <dbReference type="ARBA" id="ARBA00023002"/>
    </source>
</evidence>